<evidence type="ECO:0000256" key="2">
    <source>
        <dbReference type="ARBA" id="ARBA00005262"/>
    </source>
</evidence>
<keyword evidence="3" id="KW-1003">Cell membrane</keyword>
<feature type="transmembrane region" description="Helical" evidence="7">
    <location>
        <begin position="87"/>
        <end position="107"/>
    </location>
</feature>
<reference evidence="8" key="1">
    <citation type="submission" date="2024-03" db="EMBL/GenBank/DDBJ databases">
        <title>Complete genome sequence of Mycoplasma felifaucium Z921 isolated from the trachea of a cheetah.</title>
        <authorList>
            <person name="Spergser J."/>
        </authorList>
    </citation>
    <scope>NUCLEOTIDE SEQUENCE [LARGE SCALE GENOMIC DNA]</scope>
    <source>
        <strain evidence="8">Z921</strain>
    </source>
</reference>
<organism evidence="8 9">
    <name type="scientific">Mycoplasmopsis felifaucium</name>
    <dbReference type="NCBI Taxonomy" id="35768"/>
    <lineage>
        <taxon>Bacteria</taxon>
        <taxon>Bacillati</taxon>
        <taxon>Mycoplasmatota</taxon>
        <taxon>Mycoplasmoidales</taxon>
        <taxon>Metamycoplasmataceae</taxon>
        <taxon>Mycoplasmopsis</taxon>
    </lineage>
</organism>
<name>A0ABZ2RVH9_9BACT</name>
<dbReference type="Proteomes" id="UP001477443">
    <property type="component" value="Chromosome"/>
</dbReference>
<feature type="transmembrane region" description="Helical" evidence="7">
    <location>
        <begin position="12"/>
        <end position="37"/>
    </location>
</feature>
<evidence type="ECO:0000256" key="6">
    <source>
        <dbReference type="ARBA" id="ARBA00023136"/>
    </source>
</evidence>
<evidence type="ECO:0000256" key="5">
    <source>
        <dbReference type="ARBA" id="ARBA00022989"/>
    </source>
</evidence>
<feature type="transmembrane region" description="Helical" evidence="7">
    <location>
        <begin position="113"/>
        <end position="135"/>
    </location>
</feature>
<gene>
    <name evidence="8" type="ORF">WG617_00425</name>
</gene>
<accession>A0ABZ2RVH9</accession>
<feature type="transmembrane region" description="Helical" evidence="7">
    <location>
        <begin position="147"/>
        <end position="164"/>
    </location>
</feature>
<dbReference type="InterPro" id="IPR003370">
    <property type="entry name" value="Chromate_transpt"/>
</dbReference>
<keyword evidence="5 7" id="KW-1133">Transmembrane helix</keyword>
<keyword evidence="6 7" id="KW-0472">Membrane</keyword>
<evidence type="ECO:0000313" key="9">
    <source>
        <dbReference type="Proteomes" id="UP001477443"/>
    </source>
</evidence>
<evidence type="ECO:0000256" key="4">
    <source>
        <dbReference type="ARBA" id="ARBA00022692"/>
    </source>
</evidence>
<dbReference type="PANTHER" id="PTHR43663">
    <property type="entry name" value="CHROMATE TRANSPORT PROTEIN-RELATED"/>
    <property type="match status" value="1"/>
</dbReference>
<protein>
    <submittedName>
        <fullName evidence="8">Chromate transporter</fullName>
    </submittedName>
</protein>
<dbReference type="Pfam" id="PF02417">
    <property type="entry name" value="Chromate_transp"/>
    <property type="match status" value="1"/>
</dbReference>
<evidence type="ECO:0000256" key="1">
    <source>
        <dbReference type="ARBA" id="ARBA00004651"/>
    </source>
</evidence>
<keyword evidence="4 7" id="KW-0812">Transmembrane</keyword>
<keyword evidence="9" id="KW-1185">Reference proteome</keyword>
<evidence type="ECO:0000313" key="8">
    <source>
        <dbReference type="EMBL" id="WXL29109.1"/>
    </source>
</evidence>
<comment type="subcellular location">
    <subcellularLocation>
        <location evidence="1">Cell membrane</location>
        <topology evidence="1">Multi-pass membrane protein</topology>
    </subcellularLocation>
</comment>
<sequence length="206" mass="23733">MENNKEIKKPSFWRVLGFIILVSFVGFGGGNALMPILKRYSVDKYKWLTQEEFDGNVLITNMLPGPSVIEALSYISFKTLGFWKGTTVVIFGALPHIIVSFLLFYFTKYIPTNYLYVIEVAVLSTIVGTLIIFVWNYYKKGTKKIHISLWIILFLTTFLFTLFIPNPYNMPIGIMIIVILIFTSVYIARKRNTDKVKITSSKKEDK</sequence>
<evidence type="ECO:0000256" key="3">
    <source>
        <dbReference type="ARBA" id="ARBA00022475"/>
    </source>
</evidence>
<feature type="transmembrane region" description="Helical" evidence="7">
    <location>
        <begin position="170"/>
        <end position="188"/>
    </location>
</feature>
<comment type="similarity">
    <text evidence="2">Belongs to the chromate ion transporter (CHR) (TC 2.A.51) family.</text>
</comment>
<dbReference type="RefSeq" id="WP_338822708.1">
    <property type="nucleotide sequence ID" value="NZ_CP148067.1"/>
</dbReference>
<dbReference type="PANTHER" id="PTHR43663:SF1">
    <property type="entry name" value="CHROMATE TRANSPORTER"/>
    <property type="match status" value="1"/>
</dbReference>
<dbReference type="EMBL" id="CP148067">
    <property type="protein sequence ID" value="WXL29109.1"/>
    <property type="molecule type" value="Genomic_DNA"/>
</dbReference>
<dbReference type="InterPro" id="IPR052518">
    <property type="entry name" value="CHR_Transporter"/>
</dbReference>
<proteinExistence type="inferred from homology"/>
<evidence type="ECO:0000256" key="7">
    <source>
        <dbReference type="SAM" id="Phobius"/>
    </source>
</evidence>